<dbReference type="PANTHER" id="PTHR31672:SF13">
    <property type="entry name" value="F-BOX PROTEIN CPR30-LIKE"/>
    <property type="match status" value="1"/>
</dbReference>
<sequence length="295" mass="33264">MMMSDLPTDLLEEILSRIPATCLKRLTCKRWNALFKEPGFTEKHSRKAPKQSHVLVLKEYRLCPVIVDLNVDPPSMEFKDELSLKDSHSNSVQLDIAQVSHCDGYENNKSGRNYKILMYCYGCGRESTVGGFEIYEFSSNTWRVVNAPNWVRTIYSGVTLKGNTYWISVDDDGDNLLSFDFTGEIFGLPPAQNRGSTALSVVREEKLSVLYYCFGTPGCVCYMMWVSNNLNTEADLSWSKSFEVNLVSSLQIGTGYPPSASLLINEEKKVALCCNSHKWTVRNALRAVKKPSDMS</sequence>
<feature type="domain" description="F-box" evidence="1">
    <location>
        <begin position="6"/>
        <end position="44"/>
    </location>
</feature>
<dbReference type="Proteomes" id="UP000467841">
    <property type="component" value="Unassembled WGS sequence"/>
</dbReference>
<dbReference type="InterPro" id="IPR001810">
    <property type="entry name" value="F-box_dom"/>
</dbReference>
<reference evidence="2" key="1">
    <citation type="submission" date="2020-01" db="EMBL/GenBank/DDBJ databases">
        <authorList>
            <person name="Mishra B."/>
        </authorList>
    </citation>
    <scope>NUCLEOTIDE SEQUENCE [LARGE SCALE GENOMIC DNA]</scope>
</reference>
<dbReference type="Pfam" id="PF00646">
    <property type="entry name" value="F-box"/>
    <property type="match status" value="1"/>
</dbReference>
<dbReference type="InterPro" id="IPR006527">
    <property type="entry name" value="F-box-assoc_dom_typ1"/>
</dbReference>
<dbReference type="Pfam" id="PF07734">
    <property type="entry name" value="FBA_1"/>
    <property type="match status" value="1"/>
</dbReference>
<dbReference type="CDD" id="cd22157">
    <property type="entry name" value="F-box_AtFBW1-like"/>
    <property type="match status" value="1"/>
</dbReference>
<organism evidence="2 3">
    <name type="scientific">Microthlaspi erraticum</name>
    <dbReference type="NCBI Taxonomy" id="1685480"/>
    <lineage>
        <taxon>Eukaryota</taxon>
        <taxon>Viridiplantae</taxon>
        <taxon>Streptophyta</taxon>
        <taxon>Embryophyta</taxon>
        <taxon>Tracheophyta</taxon>
        <taxon>Spermatophyta</taxon>
        <taxon>Magnoliopsida</taxon>
        <taxon>eudicotyledons</taxon>
        <taxon>Gunneridae</taxon>
        <taxon>Pentapetalae</taxon>
        <taxon>rosids</taxon>
        <taxon>malvids</taxon>
        <taxon>Brassicales</taxon>
        <taxon>Brassicaceae</taxon>
        <taxon>Coluteocarpeae</taxon>
        <taxon>Microthlaspi</taxon>
    </lineage>
</organism>
<dbReference type="InterPro" id="IPR050796">
    <property type="entry name" value="SCF_F-box_component"/>
</dbReference>
<dbReference type="SUPFAM" id="SSF81383">
    <property type="entry name" value="F-box domain"/>
    <property type="match status" value="1"/>
</dbReference>
<dbReference type="InterPro" id="IPR017451">
    <property type="entry name" value="F-box-assoc_interact_dom"/>
</dbReference>
<keyword evidence="3" id="KW-1185">Reference proteome</keyword>
<name>A0A6D2HAR1_9BRAS</name>
<dbReference type="AlphaFoldDB" id="A0A6D2HAR1"/>
<gene>
    <name evidence="2" type="ORF">MERR_LOCUS63</name>
</gene>
<dbReference type="EMBL" id="CACVBM020000011">
    <property type="protein sequence ID" value="CAA7012829.1"/>
    <property type="molecule type" value="Genomic_DNA"/>
</dbReference>
<comment type="caution">
    <text evidence="2">The sequence shown here is derived from an EMBL/GenBank/DDBJ whole genome shotgun (WGS) entry which is preliminary data.</text>
</comment>
<accession>A0A6D2HAR1</accession>
<evidence type="ECO:0000259" key="1">
    <source>
        <dbReference type="SMART" id="SM00256"/>
    </source>
</evidence>
<protein>
    <recommendedName>
        <fullName evidence="1">F-box domain-containing protein</fullName>
    </recommendedName>
</protein>
<dbReference type="Gene3D" id="1.20.1280.50">
    <property type="match status" value="1"/>
</dbReference>
<dbReference type="NCBIfam" id="TIGR01640">
    <property type="entry name" value="F_box_assoc_1"/>
    <property type="match status" value="1"/>
</dbReference>
<evidence type="ECO:0000313" key="2">
    <source>
        <dbReference type="EMBL" id="CAA7012829.1"/>
    </source>
</evidence>
<dbReference type="SMART" id="SM00256">
    <property type="entry name" value="FBOX"/>
    <property type="match status" value="1"/>
</dbReference>
<dbReference type="OrthoDB" id="1631251at2759"/>
<proteinExistence type="predicted"/>
<dbReference type="InterPro" id="IPR036047">
    <property type="entry name" value="F-box-like_dom_sf"/>
</dbReference>
<evidence type="ECO:0000313" key="3">
    <source>
        <dbReference type="Proteomes" id="UP000467841"/>
    </source>
</evidence>
<dbReference type="PANTHER" id="PTHR31672">
    <property type="entry name" value="BNACNNG10540D PROTEIN"/>
    <property type="match status" value="1"/>
</dbReference>